<dbReference type="GO" id="GO:0016810">
    <property type="term" value="F:hydrolase activity, acting on carbon-nitrogen (but not peptide) bonds"/>
    <property type="evidence" value="ECO:0007669"/>
    <property type="project" value="InterPro"/>
</dbReference>
<dbReference type="STRING" id="490829.SAMN05421850_10852"/>
<dbReference type="Gene3D" id="3.20.20.140">
    <property type="entry name" value="Metal-dependent hydrolases"/>
    <property type="match status" value="1"/>
</dbReference>
<evidence type="ECO:0000313" key="3">
    <source>
        <dbReference type="Proteomes" id="UP000199340"/>
    </source>
</evidence>
<dbReference type="PANTHER" id="PTHR22642">
    <property type="entry name" value="IMIDAZOLONEPROPIONASE"/>
    <property type="match status" value="1"/>
</dbReference>
<dbReference type="SUPFAM" id="SSF51556">
    <property type="entry name" value="Metallo-dependent hydrolases"/>
    <property type="match status" value="1"/>
</dbReference>
<dbReference type="OrthoDB" id="9811399at2"/>
<dbReference type="CDD" id="cd01300">
    <property type="entry name" value="YtcJ_like"/>
    <property type="match status" value="1"/>
</dbReference>
<sequence>MSGITVFKAKKIITMDPNRPEATHVAVRDGHILAVGDASCADQWGAVTHDDSLADAVLMPGMVEGHAHMMAGAMWNFAYAGFHDRMDPAGKWWTGKPDLAAVVRDLSEYEKGLAEGEPLIGWGLDPIFFDGERLSRKHLDRISADRPVAIMFSNFHLMCVNSKALELAGYDRSSNVEGVVKDASGEPTGELQEMAAMFPVMRRVGMDFRGLTQKPESIRTYGQVCMRAGVTTVTDLYAQMEDEDLDGLLSVTSDEAFTARLVSVLGVAGTDPAQSAARAVNLRAKSTEKLRLGAVKLMTDGSIQGWTARVKWPHYVGGQPNGIWNMAPDEIHRMVLEMQKAGVQMHIHVNGDEASEVAIDAIEAAARSHPWAGARHVLQHCQMMGRDQFERCVELGVACNIFSNHIWYFGDQHAALTIGEDRALRMDAARAALDAGVHVALHSDAPVTPLGPLFTAWCAVNRQTMSGRTLGEAQKITVPEALYAVTMGAAYTLKMDDEIGSIETGKRADFAILGEDPLAVDPAALKDVPVLGTVLGGRVALA</sequence>
<evidence type="ECO:0000313" key="2">
    <source>
        <dbReference type="EMBL" id="SDJ06997.1"/>
    </source>
</evidence>
<dbReference type="InterPro" id="IPR011059">
    <property type="entry name" value="Metal-dep_hydrolase_composite"/>
</dbReference>
<reference evidence="2 3" key="1">
    <citation type="submission" date="2016-10" db="EMBL/GenBank/DDBJ databases">
        <authorList>
            <person name="de Groot N.N."/>
        </authorList>
    </citation>
    <scope>NUCLEOTIDE SEQUENCE [LARGE SCALE GENOMIC DNA]</scope>
    <source>
        <strain evidence="2 3">DSM 28010</strain>
    </source>
</reference>
<proteinExistence type="predicted"/>
<dbReference type="InterPro" id="IPR013108">
    <property type="entry name" value="Amidohydro_3"/>
</dbReference>
<dbReference type="AlphaFoldDB" id="A0A1G8QQM1"/>
<dbReference type="RefSeq" id="WP_090029449.1">
    <property type="nucleotide sequence ID" value="NZ_FNEB01000008.1"/>
</dbReference>
<dbReference type="Proteomes" id="UP000199340">
    <property type="component" value="Unassembled WGS sequence"/>
</dbReference>
<evidence type="ECO:0000259" key="1">
    <source>
        <dbReference type="Pfam" id="PF07969"/>
    </source>
</evidence>
<dbReference type="EMBL" id="FNEB01000008">
    <property type="protein sequence ID" value="SDJ06997.1"/>
    <property type="molecule type" value="Genomic_DNA"/>
</dbReference>
<dbReference type="InterPro" id="IPR032466">
    <property type="entry name" value="Metal_Hydrolase"/>
</dbReference>
<dbReference type="Gene3D" id="2.30.40.10">
    <property type="entry name" value="Urease, subunit C, domain 1"/>
    <property type="match status" value="1"/>
</dbReference>
<dbReference type="SUPFAM" id="SSF51338">
    <property type="entry name" value="Composite domain of metallo-dependent hydrolases"/>
    <property type="match status" value="1"/>
</dbReference>
<gene>
    <name evidence="2" type="ORF">SAMN05421850_10852</name>
</gene>
<keyword evidence="3" id="KW-1185">Reference proteome</keyword>
<dbReference type="Pfam" id="PF07969">
    <property type="entry name" value="Amidohydro_3"/>
    <property type="match status" value="1"/>
</dbReference>
<name>A0A1G8QQM1_9RHOB</name>
<dbReference type="InterPro" id="IPR033932">
    <property type="entry name" value="YtcJ-like"/>
</dbReference>
<dbReference type="PANTHER" id="PTHR22642:SF2">
    <property type="entry name" value="PROTEIN LONG AFTER FAR-RED 3"/>
    <property type="match status" value="1"/>
</dbReference>
<accession>A0A1G8QQM1</accession>
<organism evidence="2 3">
    <name type="scientific">Lutimaribacter saemankumensis</name>
    <dbReference type="NCBI Taxonomy" id="490829"/>
    <lineage>
        <taxon>Bacteria</taxon>
        <taxon>Pseudomonadati</taxon>
        <taxon>Pseudomonadota</taxon>
        <taxon>Alphaproteobacteria</taxon>
        <taxon>Rhodobacterales</taxon>
        <taxon>Roseobacteraceae</taxon>
        <taxon>Lutimaribacter</taxon>
    </lineage>
</organism>
<protein>
    <recommendedName>
        <fullName evidence="1">Amidohydrolase 3 domain-containing protein</fullName>
    </recommendedName>
</protein>
<feature type="domain" description="Amidohydrolase 3" evidence="1">
    <location>
        <begin position="53"/>
        <end position="539"/>
    </location>
</feature>
<dbReference type="Gene3D" id="3.10.310.70">
    <property type="match status" value="1"/>
</dbReference>